<organism evidence="1 2">
    <name type="scientific">Phytophthora cactorum</name>
    <dbReference type="NCBI Taxonomy" id="29920"/>
    <lineage>
        <taxon>Eukaryota</taxon>
        <taxon>Sar</taxon>
        <taxon>Stramenopiles</taxon>
        <taxon>Oomycota</taxon>
        <taxon>Peronosporomycetes</taxon>
        <taxon>Peronosporales</taxon>
        <taxon>Peronosporaceae</taxon>
        <taxon>Phytophthora</taxon>
    </lineage>
</organism>
<proteinExistence type="predicted"/>
<reference evidence="1" key="1">
    <citation type="submission" date="2018-10" db="EMBL/GenBank/DDBJ databases">
        <title>Effector identification in a new, highly contiguous assembly of the strawberry crown rot pathogen Phytophthora cactorum.</title>
        <authorList>
            <person name="Armitage A.D."/>
            <person name="Nellist C.F."/>
            <person name="Bates H."/>
            <person name="Vickerstaff R.J."/>
            <person name="Harrison R.J."/>
        </authorList>
    </citation>
    <scope>NUCLEOTIDE SEQUENCE</scope>
    <source>
        <strain evidence="1">4040</strain>
    </source>
</reference>
<protein>
    <submittedName>
        <fullName evidence="1">Uncharacterized protein</fullName>
    </submittedName>
</protein>
<accession>A0A8T1CHC3</accession>
<sequence>MHSKRQDNRRTCLKWPLSRRVGPGKYTLLRWFSSHRIARVYPVTPKCRLVRVLRITVVRRTEWRCAGHAEPSDSRTAERVGYRECSNGFPTASQ</sequence>
<comment type="caution">
    <text evidence="1">The sequence shown here is derived from an EMBL/GenBank/DDBJ whole genome shotgun (WGS) entry which is preliminary data.</text>
</comment>
<dbReference type="Proteomes" id="UP000736787">
    <property type="component" value="Unassembled WGS sequence"/>
</dbReference>
<name>A0A8T1CHC3_9STRA</name>
<evidence type="ECO:0000313" key="1">
    <source>
        <dbReference type="EMBL" id="KAG2921572.1"/>
    </source>
</evidence>
<dbReference type="AlphaFoldDB" id="A0A8T1CHC3"/>
<dbReference type="EMBL" id="RCMK01000564">
    <property type="protein sequence ID" value="KAG2921572.1"/>
    <property type="molecule type" value="Genomic_DNA"/>
</dbReference>
<gene>
    <name evidence="1" type="ORF">PC117_g16172</name>
</gene>
<evidence type="ECO:0000313" key="2">
    <source>
        <dbReference type="Proteomes" id="UP000736787"/>
    </source>
</evidence>